<sequence>MTSKILINAVDPEECRIATVTDNRLEEFHIETSAREITQGNIYKAVVSRVEPSLQAVFVDYGAEKNGFLQKQEIHPDYFHDDPSGNQSLKNVVKRGQELIVQVTNDPIMEKGAMLTTYISLPGRNTVLMPGTKNRGVSRKITDEKERKRLKDITENLELPEDYGLIVRTAGQGSNKTIISKDVRYLMRLWKNIQQKAVEEKAPMLLYKEQTVAVRAIRDSFTTDVKEILIDDDTVYQQVREFIQIVSPQHKKVVKRYSADKPIFTKHQLEEQIASIFDNRVKLKSGGSIVIEQTEALVSIDVNSGKATQKASIEATALQTNLEAAEEVARQLRLRDFGGLIVIDFIDMRDRKHKARVEQTLKNELKPDKARTKVGRISAFGLLEMSRQRIRPSIRSLNFETCRYCQGKGVIQSVESLALGFLRRLRLETIKSGVTTVKGYLPSEVATYLLNRKKREILDLEMRRKITVSIETDNNMLPGDSRIECE</sequence>
<evidence type="ECO:0000259" key="18">
    <source>
        <dbReference type="PROSITE" id="PS50126"/>
    </source>
</evidence>
<keyword evidence="10" id="KW-0540">Nuclease</keyword>
<evidence type="ECO:0000256" key="15">
    <source>
        <dbReference type="ARBA" id="ARBA00022842"/>
    </source>
</evidence>
<evidence type="ECO:0000256" key="13">
    <source>
        <dbReference type="ARBA" id="ARBA00022759"/>
    </source>
</evidence>
<dbReference type="Pfam" id="PF20833">
    <property type="entry name" value="RNase_E_G_Thio"/>
    <property type="match status" value="1"/>
</dbReference>
<dbReference type="PANTHER" id="PTHR30001:SF1">
    <property type="entry name" value="RIBONUCLEASE E_G-LIKE PROTEIN, CHLOROPLASTIC"/>
    <property type="match status" value="1"/>
</dbReference>
<evidence type="ECO:0000256" key="9">
    <source>
        <dbReference type="ARBA" id="ARBA00022694"/>
    </source>
</evidence>
<keyword evidence="17" id="KW-0472">Membrane</keyword>
<dbReference type="SUPFAM" id="SSF50249">
    <property type="entry name" value="Nucleic acid-binding proteins"/>
    <property type="match status" value="1"/>
</dbReference>
<keyword evidence="15" id="KW-0460">Magnesium</keyword>
<dbReference type="InterPro" id="IPR048583">
    <property type="entry name" value="RNase_E_G_thioredoxin-like"/>
</dbReference>
<evidence type="ECO:0000256" key="8">
    <source>
        <dbReference type="ARBA" id="ARBA00022552"/>
    </source>
</evidence>
<comment type="caution">
    <text evidence="19">The sequence shown here is derived from an EMBL/GenBank/DDBJ whole genome shotgun (WGS) entry which is preliminary data.</text>
</comment>
<evidence type="ECO:0000256" key="14">
    <source>
        <dbReference type="ARBA" id="ARBA00022801"/>
    </source>
</evidence>
<accession>A0A7W0C8Z7</accession>
<dbReference type="InterPro" id="IPR003029">
    <property type="entry name" value="S1_domain"/>
</dbReference>
<dbReference type="Pfam" id="PF10150">
    <property type="entry name" value="RNase_E_G"/>
    <property type="match status" value="1"/>
</dbReference>
<comment type="subcellular location">
    <subcellularLocation>
        <location evidence="2">Cytoplasm</location>
    </subcellularLocation>
</comment>
<keyword evidence="11" id="KW-0479">Metal-binding</keyword>
<keyword evidence="6" id="KW-0963">Cytoplasm</keyword>
<keyword evidence="7" id="KW-0997">Cell inner membrane</keyword>
<dbReference type="GO" id="GO:0046872">
    <property type="term" value="F:metal ion binding"/>
    <property type="evidence" value="ECO:0007669"/>
    <property type="project" value="UniProtKB-KW"/>
</dbReference>
<evidence type="ECO:0000256" key="4">
    <source>
        <dbReference type="ARBA" id="ARBA00017719"/>
    </source>
</evidence>
<keyword evidence="14 19" id="KW-0378">Hydrolase</keyword>
<dbReference type="GO" id="GO:0016787">
    <property type="term" value="F:hydrolase activity"/>
    <property type="evidence" value="ECO:0007669"/>
    <property type="project" value="UniProtKB-KW"/>
</dbReference>
<dbReference type="GO" id="GO:0019843">
    <property type="term" value="F:rRNA binding"/>
    <property type="evidence" value="ECO:0007669"/>
    <property type="project" value="UniProtKB-KW"/>
</dbReference>
<dbReference type="InterPro" id="IPR012340">
    <property type="entry name" value="NA-bd_OB-fold"/>
</dbReference>
<dbReference type="GO" id="GO:0005737">
    <property type="term" value="C:cytoplasm"/>
    <property type="evidence" value="ECO:0007669"/>
    <property type="project" value="UniProtKB-SubCell"/>
</dbReference>
<keyword evidence="20" id="KW-1185">Reference proteome</keyword>
<evidence type="ECO:0000256" key="16">
    <source>
        <dbReference type="ARBA" id="ARBA00022884"/>
    </source>
</evidence>
<dbReference type="Gene3D" id="2.40.50.140">
    <property type="entry name" value="Nucleic acid-binding proteins"/>
    <property type="match status" value="1"/>
</dbReference>
<dbReference type="InterPro" id="IPR004659">
    <property type="entry name" value="RNase_E/G"/>
</dbReference>
<evidence type="ECO:0000313" key="19">
    <source>
        <dbReference type="EMBL" id="MBA2881383.1"/>
    </source>
</evidence>
<reference evidence="19 20" key="1">
    <citation type="submission" date="2020-07" db="EMBL/GenBank/DDBJ databases">
        <title>Genomic Encyclopedia of Type Strains, Phase IV (KMG-IV): sequencing the most valuable type-strain genomes for metagenomic binning, comparative biology and taxonomic classification.</title>
        <authorList>
            <person name="Goeker M."/>
        </authorList>
    </citation>
    <scope>NUCLEOTIDE SEQUENCE [LARGE SCALE GENOMIC DNA]</scope>
    <source>
        <strain evidence="19 20">DSM 17721</strain>
    </source>
</reference>
<dbReference type="RefSeq" id="WP_181551049.1">
    <property type="nucleotide sequence ID" value="NZ_JACDUS010000004.1"/>
</dbReference>
<name>A0A7W0C8Z7_9BACT</name>
<dbReference type="CDD" id="cd04453">
    <property type="entry name" value="S1_RNase_E"/>
    <property type="match status" value="1"/>
</dbReference>
<organism evidence="19 20">
    <name type="scientific">Desulfosalsimonas propionicica</name>
    <dbReference type="NCBI Taxonomy" id="332175"/>
    <lineage>
        <taxon>Bacteria</taxon>
        <taxon>Pseudomonadati</taxon>
        <taxon>Thermodesulfobacteriota</taxon>
        <taxon>Desulfobacteria</taxon>
        <taxon>Desulfobacterales</taxon>
        <taxon>Desulfosalsimonadaceae</taxon>
        <taxon>Desulfosalsimonas</taxon>
    </lineage>
</organism>
<dbReference type="GO" id="GO:0006364">
    <property type="term" value="P:rRNA processing"/>
    <property type="evidence" value="ECO:0007669"/>
    <property type="project" value="UniProtKB-KW"/>
</dbReference>
<dbReference type="Proteomes" id="UP000525298">
    <property type="component" value="Unassembled WGS sequence"/>
</dbReference>
<keyword evidence="9" id="KW-0819">tRNA processing</keyword>
<evidence type="ECO:0000256" key="17">
    <source>
        <dbReference type="ARBA" id="ARBA00023136"/>
    </source>
</evidence>
<dbReference type="InterPro" id="IPR019307">
    <property type="entry name" value="RNA-bd_AU-1/RNase_E/G"/>
</dbReference>
<evidence type="ECO:0000256" key="1">
    <source>
        <dbReference type="ARBA" id="ARBA00001946"/>
    </source>
</evidence>
<comment type="similarity">
    <text evidence="3">Belongs to the RNase E/G family. RNase G subfamily.</text>
</comment>
<keyword evidence="8" id="KW-0698">rRNA processing</keyword>
<evidence type="ECO:0000256" key="7">
    <source>
        <dbReference type="ARBA" id="ARBA00022519"/>
    </source>
</evidence>
<evidence type="ECO:0000256" key="2">
    <source>
        <dbReference type="ARBA" id="ARBA00004496"/>
    </source>
</evidence>
<dbReference type="SMART" id="SM00316">
    <property type="entry name" value="S1"/>
    <property type="match status" value="1"/>
</dbReference>
<dbReference type="NCBIfam" id="TIGR00757">
    <property type="entry name" value="RNaseEG"/>
    <property type="match status" value="1"/>
</dbReference>
<dbReference type="GO" id="GO:0008033">
    <property type="term" value="P:tRNA processing"/>
    <property type="evidence" value="ECO:0007669"/>
    <property type="project" value="UniProtKB-KW"/>
</dbReference>
<proteinExistence type="inferred from homology"/>
<dbReference type="GO" id="GO:0004540">
    <property type="term" value="F:RNA nuclease activity"/>
    <property type="evidence" value="ECO:0007669"/>
    <property type="project" value="InterPro"/>
</dbReference>
<feature type="domain" description="S1 motif" evidence="18">
    <location>
        <begin position="40"/>
        <end position="118"/>
    </location>
</feature>
<dbReference type="EMBL" id="JACDUS010000004">
    <property type="protein sequence ID" value="MBA2881383.1"/>
    <property type="molecule type" value="Genomic_DNA"/>
</dbReference>
<comment type="cofactor">
    <cofactor evidence="1">
        <name>Mg(2+)</name>
        <dbReference type="ChEBI" id="CHEBI:18420"/>
    </cofactor>
</comment>
<gene>
    <name evidence="19" type="ORF">HNR65_001710</name>
</gene>
<protein>
    <recommendedName>
        <fullName evidence="4">Ribonuclease G</fullName>
    </recommendedName>
</protein>
<dbReference type="GO" id="GO:0004519">
    <property type="term" value="F:endonuclease activity"/>
    <property type="evidence" value="ECO:0007669"/>
    <property type="project" value="UniProtKB-KW"/>
</dbReference>
<dbReference type="Gene3D" id="3.40.1260.20">
    <property type="entry name" value="Ribonuclease E, catalytic domain"/>
    <property type="match status" value="1"/>
</dbReference>
<evidence type="ECO:0000256" key="5">
    <source>
        <dbReference type="ARBA" id="ARBA00022475"/>
    </source>
</evidence>
<dbReference type="AlphaFoldDB" id="A0A7W0C8Z7"/>
<evidence type="ECO:0000313" key="20">
    <source>
        <dbReference type="Proteomes" id="UP000525298"/>
    </source>
</evidence>
<dbReference type="PROSITE" id="PS50126">
    <property type="entry name" value="S1"/>
    <property type="match status" value="1"/>
</dbReference>
<evidence type="ECO:0000256" key="12">
    <source>
        <dbReference type="ARBA" id="ARBA00022730"/>
    </source>
</evidence>
<evidence type="ECO:0000256" key="11">
    <source>
        <dbReference type="ARBA" id="ARBA00022723"/>
    </source>
</evidence>
<keyword evidence="13" id="KW-0255">Endonuclease</keyword>
<dbReference type="Pfam" id="PF00575">
    <property type="entry name" value="S1"/>
    <property type="match status" value="1"/>
</dbReference>
<keyword evidence="5" id="KW-1003">Cell membrane</keyword>
<evidence type="ECO:0000256" key="6">
    <source>
        <dbReference type="ARBA" id="ARBA00022490"/>
    </source>
</evidence>
<evidence type="ECO:0000256" key="3">
    <source>
        <dbReference type="ARBA" id="ARBA00005663"/>
    </source>
</evidence>
<keyword evidence="16" id="KW-0694">RNA-binding</keyword>
<dbReference type="PANTHER" id="PTHR30001">
    <property type="entry name" value="RIBONUCLEASE"/>
    <property type="match status" value="1"/>
</dbReference>
<evidence type="ECO:0000256" key="10">
    <source>
        <dbReference type="ARBA" id="ARBA00022722"/>
    </source>
</evidence>
<keyword evidence="12" id="KW-0699">rRNA-binding</keyword>